<comment type="subunit">
    <text evidence="9">Heterohexamer composed of two FlhC and four FlhD subunits. Each FlhC binds a FlhD dimer, forming a heterotrimer, and a hexamer assembles by dimerization of two heterotrimers.</text>
</comment>
<feature type="binding site" evidence="9">
    <location>
        <position position="158"/>
    </location>
    <ligand>
        <name>Zn(2+)</name>
        <dbReference type="ChEBI" id="CHEBI:29105"/>
    </ligand>
</feature>
<evidence type="ECO:0000256" key="7">
    <source>
        <dbReference type="ARBA" id="ARBA00023159"/>
    </source>
</evidence>
<evidence type="ECO:0000313" key="11">
    <source>
        <dbReference type="EMBL" id="SCX57483.1"/>
    </source>
</evidence>
<comment type="caution">
    <text evidence="11">The sequence shown here is derived from an EMBL/GenBank/DDBJ whole genome shotgun (WGS) entry which is preliminary data.</text>
</comment>
<dbReference type="GO" id="GO:0008270">
    <property type="term" value="F:zinc ion binding"/>
    <property type="evidence" value="ECO:0007669"/>
    <property type="project" value="UniProtKB-UniRule"/>
</dbReference>
<comment type="similarity">
    <text evidence="9 10">Belongs to the FlhC family.</text>
</comment>
<dbReference type="GO" id="GO:0044781">
    <property type="term" value="P:bacterial-type flagellum organization"/>
    <property type="evidence" value="ECO:0007669"/>
    <property type="project" value="UniProtKB-KW"/>
</dbReference>
<dbReference type="EMBL" id="FMUI01000012">
    <property type="protein sequence ID" value="SCX57483.1"/>
    <property type="molecule type" value="Genomic_DNA"/>
</dbReference>
<keyword evidence="3 9" id="KW-1005">Bacterial flagellum biogenesis</keyword>
<gene>
    <name evidence="9" type="primary">flhC</name>
    <name evidence="11" type="ORF">SAMN02927897_03496</name>
</gene>
<evidence type="ECO:0000256" key="4">
    <source>
        <dbReference type="ARBA" id="ARBA00022833"/>
    </source>
</evidence>
<keyword evidence="11" id="KW-0966">Cell projection</keyword>
<evidence type="ECO:0000256" key="3">
    <source>
        <dbReference type="ARBA" id="ARBA00022795"/>
    </source>
</evidence>
<protein>
    <recommendedName>
        <fullName evidence="9 10">Flagellar transcriptional regulator FlhC</fullName>
    </recommendedName>
</protein>
<comment type="subcellular location">
    <subcellularLocation>
        <location evidence="9 10">Cytoplasm</location>
    </subcellularLocation>
</comment>
<dbReference type="HAMAP" id="MF_01891">
    <property type="entry name" value="FhlC"/>
    <property type="match status" value="1"/>
</dbReference>
<evidence type="ECO:0000313" key="12">
    <source>
        <dbReference type="Proteomes" id="UP000183569"/>
    </source>
</evidence>
<dbReference type="SUPFAM" id="SSF160930">
    <property type="entry name" value="FlhC-like"/>
    <property type="match status" value="1"/>
</dbReference>
<keyword evidence="5 9" id="KW-0805">Transcription regulation</keyword>
<evidence type="ECO:0000256" key="2">
    <source>
        <dbReference type="ARBA" id="ARBA00022723"/>
    </source>
</evidence>
<dbReference type="PIRSF" id="PIRSF003159">
    <property type="entry name" value="FlhC"/>
    <property type="match status" value="1"/>
</dbReference>
<evidence type="ECO:0000256" key="9">
    <source>
        <dbReference type="HAMAP-Rule" id="MF_01891"/>
    </source>
</evidence>
<keyword evidence="11" id="KW-0282">Flagellum</keyword>
<dbReference type="GO" id="GO:0045893">
    <property type="term" value="P:positive regulation of DNA-templated transcription"/>
    <property type="evidence" value="ECO:0007669"/>
    <property type="project" value="InterPro"/>
</dbReference>
<evidence type="ECO:0000256" key="8">
    <source>
        <dbReference type="ARBA" id="ARBA00023163"/>
    </source>
</evidence>
<evidence type="ECO:0000256" key="5">
    <source>
        <dbReference type="ARBA" id="ARBA00023015"/>
    </source>
</evidence>
<dbReference type="GeneID" id="23843599"/>
<keyword evidence="8 9" id="KW-0804">Transcription</keyword>
<proteinExistence type="inferred from homology"/>
<accession>A0A1G4YVN8</accession>
<keyword evidence="11" id="KW-0969">Cilium</keyword>
<reference evidence="11 12" key="1">
    <citation type="submission" date="2016-10" db="EMBL/GenBank/DDBJ databases">
        <authorList>
            <person name="Varghese N."/>
            <person name="Submissions S."/>
        </authorList>
    </citation>
    <scope>NUCLEOTIDE SEQUENCE [LARGE SCALE GENOMIC DNA]</scope>
    <source>
        <strain evidence="11 12">CGMCC 1.12102</strain>
    </source>
</reference>
<dbReference type="Proteomes" id="UP000183569">
    <property type="component" value="Unassembled WGS sequence"/>
</dbReference>
<sequence length="182" mass="21039">MCEKSIMSEIRDAQIAMELISFGARMQVLESETNLSRRRLLKLYKELKGCSPPKGMLPFSTDWYMAWEQNIHSSMFYNIYCYLQKTELGRPVEIMLKGYRLYLENSLNGTEKKPVLGLTRAWTLLRFIDCGMVKHTECSTCGGRFITTPENTNTNFTCCLCFPPSRAIKKATPDLARSHRRQ</sequence>
<dbReference type="RefSeq" id="WP_017459392.1">
    <property type="nucleotide sequence ID" value="NZ_FMUI01000012.1"/>
</dbReference>
<dbReference type="Pfam" id="PF05280">
    <property type="entry name" value="FlhC"/>
    <property type="match status" value="1"/>
</dbReference>
<keyword evidence="4 9" id="KW-0862">Zinc</keyword>
<evidence type="ECO:0000256" key="1">
    <source>
        <dbReference type="ARBA" id="ARBA00022490"/>
    </source>
</evidence>
<keyword evidence="2 9" id="KW-0479">Metal-binding</keyword>
<name>A0A1G4YVN8_9ENTR</name>
<evidence type="ECO:0000256" key="6">
    <source>
        <dbReference type="ARBA" id="ARBA00023125"/>
    </source>
</evidence>
<feature type="binding site" evidence="9">
    <location>
        <position position="141"/>
    </location>
    <ligand>
        <name>Zn(2+)</name>
        <dbReference type="ChEBI" id="CHEBI:29105"/>
    </ligand>
</feature>
<feature type="binding site" evidence="9">
    <location>
        <position position="138"/>
    </location>
    <ligand>
        <name>Zn(2+)</name>
        <dbReference type="ChEBI" id="CHEBI:29105"/>
    </ligand>
</feature>
<dbReference type="GO" id="GO:1902208">
    <property type="term" value="P:regulation of bacterial-type flagellum assembly"/>
    <property type="evidence" value="ECO:0007669"/>
    <property type="project" value="UniProtKB-UniRule"/>
</dbReference>
<dbReference type="GO" id="GO:0003677">
    <property type="term" value="F:DNA binding"/>
    <property type="evidence" value="ECO:0007669"/>
    <property type="project" value="UniProtKB-UniRule"/>
</dbReference>
<dbReference type="NCBIfam" id="NF009365">
    <property type="entry name" value="PRK12722.1"/>
    <property type="match status" value="1"/>
</dbReference>
<feature type="binding site" evidence="9">
    <location>
        <position position="161"/>
    </location>
    <ligand>
        <name>Zn(2+)</name>
        <dbReference type="ChEBI" id="CHEBI:29105"/>
    </ligand>
</feature>
<evidence type="ECO:0000256" key="10">
    <source>
        <dbReference type="PIRNR" id="PIRNR003159"/>
    </source>
</evidence>
<dbReference type="AlphaFoldDB" id="A0A1G4YVN8"/>
<keyword evidence="6 9" id="KW-0238">DNA-binding</keyword>
<dbReference type="GO" id="GO:0005737">
    <property type="term" value="C:cytoplasm"/>
    <property type="evidence" value="ECO:0007669"/>
    <property type="project" value="UniProtKB-SubCell"/>
</dbReference>
<comment type="cofactor">
    <cofactor evidence="9">
        <name>Zn(2+)</name>
        <dbReference type="ChEBI" id="CHEBI:29105"/>
    </cofactor>
    <text evidence="9">Binds 1 zinc ion per subunit.</text>
</comment>
<keyword evidence="7 9" id="KW-0010">Activator</keyword>
<keyword evidence="1 9" id="KW-0963">Cytoplasm</keyword>
<dbReference type="InterPro" id="IPR007944">
    <property type="entry name" value="FlhC"/>
</dbReference>
<organism evidence="11 12">
    <name type="scientific">Kosakonia sacchari</name>
    <dbReference type="NCBI Taxonomy" id="1158459"/>
    <lineage>
        <taxon>Bacteria</taxon>
        <taxon>Pseudomonadati</taxon>
        <taxon>Pseudomonadota</taxon>
        <taxon>Gammaproteobacteria</taxon>
        <taxon>Enterobacterales</taxon>
        <taxon>Enterobacteriaceae</taxon>
        <taxon>Kosakonia</taxon>
    </lineage>
</organism>
<comment type="function">
    <text evidence="9">Functions in complex with FlhD as a master transcriptional regulator that regulates transcription of several flagellar and non-flagellar operons by binding to their promoter region. Activates expression of class 2 flagellar genes, including fliA, which is a flagellum-specific sigma factor that turns on the class 3 genes. Also regulates genes whose products function in a variety of physiological pathways.</text>
</comment>